<dbReference type="Gene3D" id="1.25.40.20">
    <property type="entry name" value="Ankyrin repeat-containing domain"/>
    <property type="match status" value="1"/>
</dbReference>
<organism evidence="4 5">
    <name type="scientific">Prymnesium parvum</name>
    <name type="common">Toxic golden alga</name>
    <dbReference type="NCBI Taxonomy" id="97485"/>
    <lineage>
        <taxon>Eukaryota</taxon>
        <taxon>Haptista</taxon>
        <taxon>Haptophyta</taxon>
        <taxon>Prymnesiophyceae</taxon>
        <taxon>Prymnesiales</taxon>
        <taxon>Prymnesiaceae</taxon>
        <taxon>Prymnesium</taxon>
    </lineage>
</organism>
<dbReference type="PANTHER" id="PTHR24166:SF48">
    <property type="entry name" value="PROTEIN VAPYRIN"/>
    <property type="match status" value="1"/>
</dbReference>
<dbReference type="SUPFAM" id="SSF48403">
    <property type="entry name" value="Ankyrin repeat"/>
    <property type="match status" value="1"/>
</dbReference>
<name>A0AB34JCB6_PRYPA</name>
<dbReference type="InterPro" id="IPR002110">
    <property type="entry name" value="Ankyrin_rpt"/>
</dbReference>
<reference evidence="4 5" key="1">
    <citation type="journal article" date="2024" name="Science">
        <title>Giant polyketide synthase enzymes in the biosynthesis of giant marine polyether toxins.</title>
        <authorList>
            <person name="Fallon T.R."/>
            <person name="Shende V.V."/>
            <person name="Wierzbicki I.H."/>
            <person name="Pendleton A.L."/>
            <person name="Watervoot N.F."/>
            <person name="Auber R.P."/>
            <person name="Gonzalez D.J."/>
            <person name="Wisecaver J.H."/>
            <person name="Moore B.S."/>
        </authorList>
    </citation>
    <scope>NUCLEOTIDE SEQUENCE [LARGE SCALE GENOMIC DNA]</scope>
    <source>
        <strain evidence="4 5">12B1</strain>
    </source>
</reference>
<protein>
    <submittedName>
        <fullName evidence="4">Uncharacterized protein</fullName>
    </submittedName>
</protein>
<sequence>MARFFEAASEFDLDAAPLAALISDGRYLSRADGDGLTLLHYAAREGHAAAVRMLVEAGVSLELQDRDGRTPLHLACLMCGKRASRGTAHAEIVRFLQLSHAMTSTQDCYGYRPLAYLPAEVKALGIETPSVDGRGARWEMQEVHKGGVVLQGSVAVAAEFAQ</sequence>
<dbReference type="PANTHER" id="PTHR24166">
    <property type="entry name" value="ROLLING PEBBLES, ISOFORM B"/>
    <property type="match status" value="1"/>
</dbReference>
<dbReference type="Pfam" id="PF12796">
    <property type="entry name" value="Ank_2"/>
    <property type="match status" value="1"/>
</dbReference>
<dbReference type="InterPro" id="IPR036770">
    <property type="entry name" value="Ankyrin_rpt-contain_sf"/>
</dbReference>
<comment type="caution">
    <text evidence="4">The sequence shown here is derived from an EMBL/GenBank/DDBJ whole genome shotgun (WGS) entry which is preliminary data.</text>
</comment>
<dbReference type="PROSITE" id="PS50088">
    <property type="entry name" value="ANK_REPEAT"/>
    <property type="match status" value="1"/>
</dbReference>
<evidence type="ECO:0000313" key="4">
    <source>
        <dbReference type="EMBL" id="KAL1518407.1"/>
    </source>
</evidence>
<feature type="repeat" description="ANK" evidence="3">
    <location>
        <begin position="34"/>
        <end position="66"/>
    </location>
</feature>
<evidence type="ECO:0000256" key="2">
    <source>
        <dbReference type="ARBA" id="ARBA00023043"/>
    </source>
</evidence>
<dbReference type="PROSITE" id="PS50297">
    <property type="entry name" value="ANK_REP_REGION"/>
    <property type="match status" value="1"/>
</dbReference>
<keyword evidence="1" id="KW-0677">Repeat</keyword>
<dbReference type="AlphaFoldDB" id="A0AB34JCB6"/>
<keyword evidence="5" id="KW-1185">Reference proteome</keyword>
<evidence type="ECO:0000256" key="1">
    <source>
        <dbReference type="ARBA" id="ARBA00022737"/>
    </source>
</evidence>
<keyword evidence="2 3" id="KW-0040">ANK repeat</keyword>
<dbReference type="EMBL" id="JBGBPQ010000010">
    <property type="protein sequence ID" value="KAL1518407.1"/>
    <property type="molecule type" value="Genomic_DNA"/>
</dbReference>
<accession>A0AB34JCB6</accession>
<gene>
    <name evidence="4" type="ORF">AB1Y20_002700</name>
</gene>
<dbReference type="InterPro" id="IPR050889">
    <property type="entry name" value="Dendritic_Spine_Reg/Scaffold"/>
</dbReference>
<evidence type="ECO:0000313" key="5">
    <source>
        <dbReference type="Proteomes" id="UP001515480"/>
    </source>
</evidence>
<proteinExistence type="predicted"/>
<dbReference type="SMART" id="SM00248">
    <property type="entry name" value="ANK"/>
    <property type="match status" value="2"/>
</dbReference>
<evidence type="ECO:0000256" key="3">
    <source>
        <dbReference type="PROSITE-ProRule" id="PRU00023"/>
    </source>
</evidence>
<dbReference type="Proteomes" id="UP001515480">
    <property type="component" value="Unassembled WGS sequence"/>
</dbReference>